<gene>
    <name evidence="2" type="ORF">E2C01_054846</name>
</gene>
<accession>A0A5B7GT11</accession>
<name>A0A5B7GT11_PORTR</name>
<reference evidence="2 3" key="1">
    <citation type="submission" date="2019-05" db="EMBL/GenBank/DDBJ databases">
        <title>Another draft genome of Portunus trituberculatus and its Hox gene families provides insights of decapod evolution.</title>
        <authorList>
            <person name="Jeong J.-H."/>
            <person name="Song I."/>
            <person name="Kim S."/>
            <person name="Choi T."/>
            <person name="Kim D."/>
            <person name="Ryu S."/>
            <person name="Kim W."/>
        </authorList>
    </citation>
    <scope>NUCLEOTIDE SEQUENCE [LARGE SCALE GENOMIC DNA]</scope>
    <source>
        <tissue evidence="2">Muscle</tissue>
    </source>
</reference>
<protein>
    <submittedName>
        <fullName evidence="2">Uncharacterized protein</fullName>
    </submittedName>
</protein>
<comment type="caution">
    <text evidence="2">The sequence shown here is derived from an EMBL/GenBank/DDBJ whole genome shotgun (WGS) entry which is preliminary data.</text>
</comment>
<feature type="region of interest" description="Disordered" evidence="1">
    <location>
        <begin position="1"/>
        <end position="27"/>
    </location>
</feature>
<feature type="compositionally biased region" description="Basic and acidic residues" evidence="1">
    <location>
        <begin position="1"/>
        <end position="10"/>
    </location>
</feature>
<sequence length="78" mass="8782">MPHNSSRDIKTPVFQRSDTRPKEAGSGVEAQVLPRCFRGPEYRCSASTCSASAVHAYQEKRNLLHSQLGTQKRIPRQK</sequence>
<keyword evidence="3" id="KW-1185">Reference proteome</keyword>
<dbReference type="AlphaFoldDB" id="A0A5B7GT11"/>
<evidence type="ECO:0000313" key="3">
    <source>
        <dbReference type="Proteomes" id="UP000324222"/>
    </source>
</evidence>
<dbReference type="EMBL" id="VSRR010017905">
    <property type="protein sequence ID" value="MPC60789.1"/>
    <property type="molecule type" value="Genomic_DNA"/>
</dbReference>
<proteinExistence type="predicted"/>
<organism evidence="2 3">
    <name type="scientific">Portunus trituberculatus</name>
    <name type="common">Swimming crab</name>
    <name type="synonym">Neptunus trituberculatus</name>
    <dbReference type="NCBI Taxonomy" id="210409"/>
    <lineage>
        <taxon>Eukaryota</taxon>
        <taxon>Metazoa</taxon>
        <taxon>Ecdysozoa</taxon>
        <taxon>Arthropoda</taxon>
        <taxon>Crustacea</taxon>
        <taxon>Multicrustacea</taxon>
        <taxon>Malacostraca</taxon>
        <taxon>Eumalacostraca</taxon>
        <taxon>Eucarida</taxon>
        <taxon>Decapoda</taxon>
        <taxon>Pleocyemata</taxon>
        <taxon>Brachyura</taxon>
        <taxon>Eubrachyura</taxon>
        <taxon>Portunoidea</taxon>
        <taxon>Portunidae</taxon>
        <taxon>Portuninae</taxon>
        <taxon>Portunus</taxon>
    </lineage>
</organism>
<dbReference type="Proteomes" id="UP000324222">
    <property type="component" value="Unassembled WGS sequence"/>
</dbReference>
<evidence type="ECO:0000256" key="1">
    <source>
        <dbReference type="SAM" id="MobiDB-lite"/>
    </source>
</evidence>
<evidence type="ECO:0000313" key="2">
    <source>
        <dbReference type="EMBL" id="MPC60789.1"/>
    </source>
</evidence>